<dbReference type="InterPro" id="IPR050228">
    <property type="entry name" value="Carboxylesterase_BioH"/>
</dbReference>
<accession>A0A6J7F0E5</accession>
<name>A0A6J7F0E5_9ZZZZ</name>
<sequence length="274" mass="30415">MSSLANLPQGPLAINIFEPDAYEGSYKGDAILVHGFTGSKEDFDYIGPLLAKCGYRVFAPDNRAQHESPIAENDSAYTSQAHGRDVVDLVRHFNLDRPHLFGHSFGGLVAQCAVLQAPELFRSLTLFCSGPSAQPTPRFSAQLAKDLPGKTMQEAWQEFAEEMYVNHPRKELMKKRWLANDPLSLLVHARELATFESVLSEIAARKIPAHVVYGENDDAWPLEMQNEMAKDLSAQLSIIKDAGHCPNEDQPEAAAKVIADFWDVTPHVRFESAN</sequence>
<dbReference type="Gene3D" id="3.40.50.1820">
    <property type="entry name" value="alpha/beta hydrolase"/>
    <property type="match status" value="1"/>
</dbReference>
<dbReference type="PANTHER" id="PTHR43194">
    <property type="entry name" value="HYDROLASE ALPHA/BETA FOLD FAMILY"/>
    <property type="match status" value="1"/>
</dbReference>
<evidence type="ECO:0000259" key="1">
    <source>
        <dbReference type="Pfam" id="PF12697"/>
    </source>
</evidence>
<dbReference type="PANTHER" id="PTHR43194:SF2">
    <property type="entry name" value="PEROXISOMAL MEMBRANE PROTEIN LPX1"/>
    <property type="match status" value="1"/>
</dbReference>
<dbReference type="SUPFAM" id="SSF53474">
    <property type="entry name" value="alpha/beta-Hydrolases"/>
    <property type="match status" value="1"/>
</dbReference>
<dbReference type="EMBL" id="CAFBLZ010000080">
    <property type="protein sequence ID" value="CAB4887024.1"/>
    <property type="molecule type" value="Genomic_DNA"/>
</dbReference>
<protein>
    <submittedName>
        <fullName evidence="2">Unannotated protein</fullName>
    </submittedName>
</protein>
<dbReference type="InterPro" id="IPR000073">
    <property type="entry name" value="AB_hydrolase_1"/>
</dbReference>
<organism evidence="2">
    <name type="scientific">freshwater metagenome</name>
    <dbReference type="NCBI Taxonomy" id="449393"/>
    <lineage>
        <taxon>unclassified sequences</taxon>
        <taxon>metagenomes</taxon>
        <taxon>ecological metagenomes</taxon>
    </lineage>
</organism>
<dbReference type="InterPro" id="IPR029058">
    <property type="entry name" value="AB_hydrolase_fold"/>
</dbReference>
<dbReference type="Pfam" id="PF12697">
    <property type="entry name" value="Abhydrolase_6"/>
    <property type="match status" value="1"/>
</dbReference>
<dbReference type="PRINTS" id="PR00111">
    <property type="entry name" value="ABHYDROLASE"/>
</dbReference>
<evidence type="ECO:0000313" key="2">
    <source>
        <dbReference type="EMBL" id="CAB4887024.1"/>
    </source>
</evidence>
<reference evidence="2" key="1">
    <citation type="submission" date="2020-05" db="EMBL/GenBank/DDBJ databases">
        <authorList>
            <person name="Chiriac C."/>
            <person name="Salcher M."/>
            <person name="Ghai R."/>
            <person name="Kavagutti S V."/>
        </authorList>
    </citation>
    <scope>NUCLEOTIDE SEQUENCE</scope>
</reference>
<gene>
    <name evidence="2" type="ORF">UFOPK3482_00919</name>
</gene>
<dbReference type="AlphaFoldDB" id="A0A6J7F0E5"/>
<feature type="domain" description="AB hydrolase-1" evidence="1">
    <location>
        <begin position="31"/>
        <end position="256"/>
    </location>
</feature>
<proteinExistence type="predicted"/>